<feature type="compositionally biased region" description="Acidic residues" evidence="1">
    <location>
        <begin position="7"/>
        <end position="19"/>
    </location>
</feature>
<evidence type="ECO:0000256" key="1">
    <source>
        <dbReference type="SAM" id="MobiDB-lite"/>
    </source>
</evidence>
<dbReference type="Proteomes" id="UP000297245">
    <property type="component" value="Unassembled WGS sequence"/>
</dbReference>
<dbReference type="OrthoDB" id="2576233at2759"/>
<reference evidence="2 3" key="1">
    <citation type="journal article" date="2019" name="Nat. Ecol. Evol.">
        <title>Megaphylogeny resolves global patterns of mushroom evolution.</title>
        <authorList>
            <person name="Varga T."/>
            <person name="Krizsan K."/>
            <person name="Foldi C."/>
            <person name="Dima B."/>
            <person name="Sanchez-Garcia M."/>
            <person name="Sanchez-Ramirez S."/>
            <person name="Szollosi G.J."/>
            <person name="Szarkandi J.G."/>
            <person name="Papp V."/>
            <person name="Albert L."/>
            <person name="Andreopoulos W."/>
            <person name="Angelini C."/>
            <person name="Antonin V."/>
            <person name="Barry K.W."/>
            <person name="Bougher N.L."/>
            <person name="Buchanan P."/>
            <person name="Buyck B."/>
            <person name="Bense V."/>
            <person name="Catcheside P."/>
            <person name="Chovatia M."/>
            <person name="Cooper J."/>
            <person name="Damon W."/>
            <person name="Desjardin D."/>
            <person name="Finy P."/>
            <person name="Geml J."/>
            <person name="Haridas S."/>
            <person name="Hughes K."/>
            <person name="Justo A."/>
            <person name="Karasinski D."/>
            <person name="Kautmanova I."/>
            <person name="Kiss B."/>
            <person name="Kocsube S."/>
            <person name="Kotiranta H."/>
            <person name="LaButti K.M."/>
            <person name="Lechner B.E."/>
            <person name="Liimatainen K."/>
            <person name="Lipzen A."/>
            <person name="Lukacs Z."/>
            <person name="Mihaltcheva S."/>
            <person name="Morgado L.N."/>
            <person name="Niskanen T."/>
            <person name="Noordeloos M.E."/>
            <person name="Ohm R.A."/>
            <person name="Ortiz-Santana B."/>
            <person name="Ovrebo C."/>
            <person name="Racz N."/>
            <person name="Riley R."/>
            <person name="Savchenko A."/>
            <person name="Shiryaev A."/>
            <person name="Soop K."/>
            <person name="Spirin V."/>
            <person name="Szebenyi C."/>
            <person name="Tomsovsky M."/>
            <person name="Tulloss R.E."/>
            <person name="Uehling J."/>
            <person name="Grigoriev I.V."/>
            <person name="Vagvolgyi C."/>
            <person name="Papp T."/>
            <person name="Martin F.M."/>
            <person name="Miettinen O."/>
            <person name="Hibbett D.S."/>
            <person name="Nagy L.G."/>
        </authorList>
    </citation>
    <scope>NUCLEOTIDE SEQUENCE [LARGE SCALE GENOMIC DNA]</scope>
    <source>
        <strain evidence="2 3">CBS 962.96</strain>
    </source>
</reference>
<name>A0A4S8LY51_DENBC</name>
<sequence length="938" mass="107064">MGAQPDSDSDSNADGDDWDAVSCEHDWEPEAPCCDRISVSRSPSPDLEGIPINLYRPIILPPSKPPPPSRPDCLRKPFIKTYSDPRAGAPLPAQTTFLDGNEVYTEKIGSKGSIWAPFQSEIDWKIAKWAKLRGPSSTAVTELLSIDGVVDRLGLSYRSTNELNSIIDNNLPSDRPPFQRHEVVVQGEVFEMYFRDIMQCVRALYSEPEFAPYLKFAPERHYEDSTCEDQLFHDMHTGKWWWSTQKAIDENAGPGRTVIPIIISSDKTQVTVFRNKTAYPVYMTIGNIPKELRRKPSKRAYVLLGYLPCTRLEHIKSNASRRRCLANLFHTCMHHIVKPLEGPGTSGIVMASGDGVDRLVHPVFAIYIGDYPEQILVTCGTTGFCPRCTIPRQRVGENTELHPLRNLQAILDALREIDKGASAFIKACKDTGIKPVFEPFWENLPYSNVFMSITPDLLHQLYQGVLKHLKLWIIEVYGAHEIDARCRRLPPNHNVRVFLKGIATLSRVSGQEHDQISRFLLGLVADAPLPNGMSNVRLLRCLRGLLDFLFLSQYPVHSNSTLASLTNALHRFHENKQVFVDLGVRSDFHIPKIHFMNHYVESIKLFGTLDNFNTEYTERLHIDLAKDAYRSTNRKDEYPQMTKWLERKEKVMRHEAHIAWFRNGKVPPMRLHWIPPGMNTSRTLKMAKHPSAKGVRVGLLIEKYGATFLGAALSRYLVELEHPYLTGKLVELEHPYLTGRRLEDAVDSHYLGISSVAVYHRVKYLRQDLFSNEISTADSIHCEPARNDKHGNKIHGRFDTALIRINDSQGLENAAENMRVGQVRVVFTLSEKDAERLYRGIPSKERPYHLAYIEWFTPFSMRNEDHGLYKISRCNVEGGRLASVIDVRRIIRSVHLFPKFGRVAPREWTSSSILDVCTTFLVNTDSDRHMYQLFNHDL</sequence>
<protein>
    <submittedName>
        <fullName evidence="2">Uncharacterized protein</fullName>
    </submittedName>
</protein>
<dbReference type="AlphaFoldDB" id="A0A4S8LY51"/>
<dbReference type="Pfam" id="PF18759">
    <property type="entry name" value="Plavaka"/>
    <property type="match status" value="1"/>
</dbReference>
<gene>
    <name evidence="2" type="ORF">K435DRAFT_668068</name>
</gene>
<dbReference type="EMBL" id="ML179219">
    <property type="protein sequence ID" value="THU94639.1"/>
    <property type="molecule type" value="Genomic_DNA"/>
</dbReference>
<dbReference type="InterPro" id="IPR041078">
    <property type="entry name" value="Plavaka"/>
</dbReference>
<evidence type="ECO:0000313" key="2">
    <source>
        <dbReference type="EMBL" id="THU94639.1"/>
    </source>
</evidence>
<organism evidence="2 3">
    <name type="scientific">Dendrothele bispora (strain CBS 962.96)</name>
    <dbReference type="NCBI Taxonomy" id="1314807"/>
    <lineage>
        <taxon>Eukaryota</taxon>
        <taxon>Fungi</taxon>
        <taxon>Dikarya</taxon>
        <taxon>Basidiomycota</taxon>
        <taxon>Agaricomycotina</taxon>
        <taxon>Agaricomycetes</taxon>
        <taxon>Agaricomycetidae</taxon>
        <taxon>Agaricales</taxon>
        <taxon>Agaricales incertae sedis</taxon>
        <taxon>Dendrothele</taxon>
    </lineage>
</organism>
<feature type="region of interest" description="Disordered" evidence="1">
    <location>
        <begin position="1"/>
        <end position="24"/>
    </location>
</feature>
<proteinExistence type="predicted"/>
<evidence type="ECO:0000313" key="3">
    <source>
        <dbReference type="Proteomes" id="UP000297245"/>
    </source>
</evidence>
<keyword evidence="3" id="KW-1185">Reference proteome</keyword>
<accession>A0A4S8LY51</accession>